<dbReference type="InterPro" id="IPR002347">
    <property type="entry name" value="SDR_fam"/>
</dbReference>
<dbReference type="CDD" id="cd05233">
    <property type="entry name" value="SDR_c"/>
    <property type="match status" value="1"/>
</dbReference>
<dbReference type="Pfam" id="PF13561">
    <property type="entry name" value="adh_short_C2"/>
    <property type="match status" value="1"/>
</dbReference>
<dbReference type="FunFam" id="3.40.50.720:FF:000084">
    <property type="entry name" value="Short-chain dehydrogenase reductase"/>
    <property type="match status" value="1"/>
</dbReference>
<evidence type="ECO:0000313" key="3">
    <source>
        <dbReference type="EMBL" id="GII35903.1"/>
    </source>
</evidence>
<comment type="similarity">
    <text evidence="1">Belongs to the short-chain dehydrogenases/reductases (SDR) family.</text>
</comment>
<organism evidence="3 4">
    <name type="scientific">Planotetraspora phitsanulokensis</name>
    <dbReference type="NCBI Taxonomy" id="575192"/>
    <lineage>
        <taxon>Bacteria</taxon>
        <taxon>Bacillati</taxon>
        <taxon>Actinomycetota</taxon>
        <taxon>Actinomycetes</taxon>
        <taxon>Streptosporangiales</taxon>
        <taxon>Streptosporangiaceae</taxon>
        <taxon>Planotetraspora</taxon>
    </lineage>
</organism>
<evidence type="ECO:0000256" key="2">
    <source>
        <dbReference type="ARBA" id="ARBA00023002"/>
    </source>
</evidence>
<dbReference type="PRINTS" id="PR00081">
    <property type="entry name" value="GDHRDH"/>
</dbReference>
<keyword evidence="4" id="KW-1185">Reference proteome</keyword>
<dbReference type="EMBL" id="BOOP01000003">
    <property type="protein sequence ID" value="GII35903.1"/>
    <property type="molecule type" value="Genomic_DNA"/>
</dbReference>
<dbReference type="RefSeq" id="WP_204071620.1">
    <property type="nucleotide sequence ID" value="NZ_BAABHI010000012.1"/>
</dbReference>
<evidence type="ECO:0000256" key="1">
    <source>
        <dbReference type="ARBA" id="ARBA00006484"/>
    </source>
</evidence>
<evidence type="ECO:0000313" key="4">
    <source>
        <dbReference type="Proteomes" id="UP000622547"/>
    </source>
</evidence>
<reference evidence="3 4" key="1">
    <citation type="submission" date="2021-01" db="EMBL/GenBank/DDBJ databases">
        <title>Whole genome shotgun sequence of Planotetraspora phitsanulokensis NBRC 104273.</title>
        <authorList>
            <person name="Komaki H."/>
            <person name="Tamura T."/>
        </authorList>
    </citation>
    <scope>NUCLEOTIDE SEQUENCE [LARGE SCALE GENOMIC DNA]</scope>
    <source>
        <strain evidence="3 4">NBRC 104273</strain>
    </source>
</reference>
<gene>
    <name evidence="3" type="ORF">Pph01_09060</name>
</gene>
<dbReference type="PANTHER" id="PTHR43639">
    <property type="entry name" value="OXIDOREDUCTASE, SHORT-CHAIN DEHYDROGENASE/REDUCTASE FAMILY (AFU_ORTHOLOGUE AFUA_5G02870)"/>
    <property type="match status" value="1"/>
</dbReference>
<dbReference type="GO" id="GO:0016491">
    <property type="term" value="F:oxidoreductase activity"/>
    <property type="evidence" value="ECO:0007669"/>
    <property type="project" value="UniProtKB-KW"/>
</dbReference>
<comment type="caution">
    <text evidence="3">The sequence shown here is derived from an EMBL/GenBank/DDBJ whole genome shotgun (WGS) entry which is preliminary data.</text>
</comment>
<proteinExistence type="inferred from homology"/>
<dbReference type="PANTHER" id="PTHR43639:SF1">
    <property type="entry name" value="SHORT-CHAIN DEHYDROGENASE_REDUCTASE FAMILY PROTEIN"/>
    <property type="match status" value="1"/>
</dbReference>
<protein>
    <submittedName>
        <fullName evidence="3">Short-chain dehydrogenase</fullName>
    </submittedName>
</protein>
<dbReference type="Gene3D" id="3.40.50.720">
    <property type="entry name" value="NAD(P)-binding Rossmann-like Domain"/>
    <property type="match status" value="1"/>
</dbReference>
<keyword evidence="2" id="KW-0560">Oxidoreductase</keyword>
<name>A0A8J3TZJ6_9ACTN</name>
<sequence>MELSGLTALVTGATAGIGRAVAVQLAHEGAEVVVHGRDARRGKEVVAAIEADGGSARFVQADLADTGDVLRLAEEAGEVDILINNAGVYKFLPTSEMTDELFDLHMDLNTKAPYLLVRELAPGMAQRGHGSIVNISTLAASVVTKGTGMYSASKAALEQLTEVWATEYARRGVRVNAVAPGPTRTPGTDDMDPTKLKTIAETTAMGRVAEPKEVAEAVVFLASERASYITGVVLEVDGGHLGMG</sequence>
<dbReference type="InterPro" id="IPR036291">
    <property type="entry name" value="NAD(P)-bd_dom_sf"/>
</dbReference>
<dbReference type="Proteomes" id="UP000622547">
    <property type="component" value="Unassembled WGS sequence"/>
</dbReference>
<dbReference type="PRINTS" id="PR00080">
    <property type="entry name" value="SDRFAMILY"/>
</dbReference>
<dbReference type="NCBIfam" id="NF005559">
    <property type="entry name" value="PRK07231.1"/>
    <property type="match status" value="1"/>
</dbReference>
<dbReference type="SUPFAM" id="SSF51735">
    <property type="entry name" value="NAD(P)-binding Rossmann-fold domains"/>
    <property type="match status" value="1"/>
</dbReference>
<accession>A0A8J3TZJ6</accession>
<dbReference type="AlphaFoldDB" id="A0A8J3TZJ6"/>